<sequence length="214" mass="24926">MGTYGDEYHGPAVLRPLSSVCGSIYSYGDSMNRIWMKLKYVKNGLKNLNTHEFSGIESKVKDFRRHLSNIQAQMRNVNHQTTLFEKEKVIKQHLEKWSLIEESIMKQKSRIQWLKLGDSNNGFFFVSMINRVAHNYIRSLVNEQGALVQAITEEILSYYKQLFGASTSHLPCVNVEVMRSRAVLNRQQLSLIKPVRRKEILDALKELMIKKHRE</sequence>
<accession>A0A9J5Y192</accession>
<comment type="caution">
    <text evidence="1">The sequence shown here is derived from an EMBL/GenBank/DDBJ whole genome shotgun (WGS) entry which is preliminary data.</text>
</comment>
<dbReference type="OrthoDB" id="1215883at2759"/>
<evidence type="ECO:0000313" key="2">
    <source>
        <dbReference type="Proteomes" id="UP000824120"/>
    </source>
</evidence>
<dbReference type="AlphaFoldDB" id="A0A9J5Y192"/>
<organism evidence="1 2">
    <name type="scientific">Solanum commersonii</name>
    <name type="common">Commerson's wild potato</name>
    <name type="synonym">Commerson's nightshade</name>
    <dbReference type="NCBI Taxonomy" id="4109"/>
    <lineage>
        <taxon>Eukaryota</taxon>
        <taxon>Viridiplantae</taxon>
        <taxon>Streptophyta</taxon>
        <taxon>Embryophyta</taxon>
        <taxon>Tracheophyta</taxon>
        <taxon>Spermatophyta</taxon>
        <taxon>Magnoliopsida</taxon>
        <taxon>eudicotyledons</taxon>
        <taxon>Gunneridae</taxon>
        <taxon>Pentapetalae</taxon>
        <taxon>asterids</taxon>
        <taxon>lamiids</taxon>
        <taxon>Solanales</taxon>
        <taxon>Solanaceae</taxon>
        <taxon>Solanoideae</taxon>
        <taxon>Solaneae</taxon>
        <taxon>Solanum</taxon>
    </lineage>
</organism>
<reference evidence="1 2" key="1">
    <citation type="submission" date="2020-09" db="EMBL/GenBank/DDBJ databases">
        <title>De no assembly of potato wild relative species, Solanum commersonii.</title>
        <authorList>
            <person name="Cho K."/>
        </authorList>
    </citation>
    <scope>NUCLEOTIDE SEQUENCE [LARGE SCALE GENOMIC DNA]</scope>
    <source>
        <strain evidence="1">LZ3.2</strain>
        <tissue evidence="1">Leaf</tissue>
    </source>
</reference>
<protein>
    <submittedName>
        <fullName evidence="1">Uncharacterized protein</fullName>
    </submittedName>
</protein>
<dbReference type="EMBL" id="JACXVP010000007">
    <property type="protein sequence ID" value="KAG5594411.1"/>
    <property type="molecule type" value="Genomic_DNA"/>
</dbReference>
<proteinExistence type="predicted"/>
<name>A0A9J5Y192_SOLCO</name>
<evidence type="ECO:0000313" key="1">
    <source>
        <dbReference type="EMBL" id="KAG5594411.1"/>
    </source>
</evidence>
<dbReference type="Proteomes" id="UP000824120">
    <property type="component" value="Chromosome 7"/>
</dbReference>
<gene>
    <name evidence="1" type="ORF">H5410_035643</name>
</gene>
<keyword evidence="2" id="KW-1185">Reference proteome</keyword>